<accession>A0AA40ZU80</accession>
<sequence>MKYNFIACCLFASLLGAGCTAETEFSDTPAAGQLSVILQPAGLQGTVATTDDKRMNDVKAFRFDGGQLQEIYGPLVPGDDGRCYLNLADNRGTLYFLANASQVTALEALVPDATTLDDFLAFSASTSDMTEHGLLMSGREELGSQSASELTVAMTRSVARIDLESTDQGVEVLQISIDGLVDEGYLNPQATATPPQNAATTRFDKQYCTPLSNARETIFYLCEQQGTDIQVEVLVRFRNALHKMKASLPTTIRRNTVYTIHVYGRGGDVTMNISNGDWEQGDTSGSETQIKARVNIEDSALPANVKVNSTCDSVFIPYTENNFNLVLDAELGATVTVDGRITGVSVQATASRNLEPVARLAVSNVHRLPGTIREYIYADVYKEQIHKGRIVLVFLPSPIQLEGSIIFDEDGICNFDRYVDGELGRLTLPDGKIATVETDNGQTPWIKLAENAGSYRILGGWKPNDPEADGRMQEARLVITDSDGSNREVYPIRRRNWGLPVVNIGGTWWCKYNLRGNVKSFDDQISIADDQAAGTGVLDRLTTCSDDELLSLMGGQYQGGNPDELSLSHNGTAFYHEGMKGSAQNWGQIPATQMAPDGYQLPTFDDYAFFVWGTNCNIGGVGTRTHQNTQGQTITVNIVEREARFLEVSYGTIAFYDFEYEGNHWTLYGLGHQWNTTDGNIAQMSIIMAITGNTSNSWYMEGYAQASRPGQNWFKFTAQNSIKTRTVRCIKSPVEYIYN</sequence>
<dbReference type="AlphaFoldDB" id="A0AA40ZU80"/>
<name>A0AA40ZU80_9BACT</name>
<evidence type="ECO:0000256" key="1">
    <source>
        <dbReference type="SAM" id="SignalP"/>
    </source>
</evidence>
<feature type="signal peptide" evidence="1">
    <location>
        <begin position="1"/>
        <end position="21"/>
    </location>
</feature>
<keyword evidence="3" id="KW-1185">Reference proteome</keyword>
<dbReference type="RefSeq" id="WP_204972077.1">
    <property type="nucleotide sequence ID" value="NZ_JAAZTS010000013.1"/>
</dbReference>
<evidence type="ECO:0000313" key="3">
    <source>
        <dbReference type="Proteomes" id="UP000698924"/>
    </source>
</evidence>
<dbReference type="EMBL" id="JACJMO010000013">
    <property type="protein sequence ID" value="MBM6857862.1"/>
    <property type="molecule type" value="Genomic_DNA"/>
</dbReference>
<comment type="caution">
    <text evidence="2">The sequence shown here is derived from an EMBL/GenBank/DDBJ whole genome shotgun (WGS) entry which is preliminary data.</text>
</comment>
<gene>
    <name evidence="2" type="ORF">H6D15_09680</name>
</gene>
<evidence type="ECO:0008006" key="4">
    <source>
        <dbReference type="Google" id="ProtNLM"/>
    </source>
</evidence>
<organism evidence="2 3">
    <name type="scientific">Caecibacteroides pullorum</name>
    <dbReference type="NCBI Taxonomy" id="2725562"/>
    <lineage>
        <taxon>Bacteria</taxon>
        <taxon>Pseudomonadati</taxon>
        <taxon>Bacteroidota</taxon>
        <taxon>Bacteroidia</taxon>
        <taxon>Bacteroidales</taxon>
        <taxon>Bacteroidaceae</taxon>
        <taxon>Caecibacteroides</taxon>
    </lineage>
</organism>
<proteinExistence type="predicted"/>
<keyword evidence="1" id="KW-0732">Signal</keyword>
<feature type="chain" id="PRO_5041276657" description="DUF4906 domain-containing protein" evidence="1">
    <location>
        <begin position="22"/>
        <end position="739"/>
    </location>
</feature>
<reference evidence="2 3" key="1">
    <citation type="journal article" date="2021" name="Sci. Rep.">
        <title>The distribution of antibiotic resistance genes in chicken gut microbiota commensals.</title>
        <authorList>
            <person name="Juricova H."/>
            <person name="Matiasovicova J."/>
            <person name="Kubasova T."/>
            <person name="Cejkova D."/>
            <person name="Rychlik I."/>
        </authorList>
    </citation>
    <scope>NUCLEOTIDE SEQUENCE [LARGE SCALE GENOMIC DNA]</scope>
    <source>
        <strain evidence="2 3">An421</strain>
    </source>
</reference>
<evidence type="ECO:0000313" key="2">
    <source>
        <dbReference type="EMBL" id="MBM6857862.1"/>
    </source>
</evidence>
<protein>
    <recommendedName>
        <fullName evidence="4">DUF4906 domain-containing protein</fullName>
    </recommendedName>
</protein>
<dbReference type="Proteomes" id="UP000698924">
    <property type="component" value="Unassembled WGS sequence"/>
</dbReference>
<dbReference type="PROSITE" id="PS51257">
    <property type="entry name" value="PROKAR_LIPOPROTEIN"/>
    <property type="match status" value="1"/>
</dbReference>